<dbReference type="RefSeq" id="WP_195000407.1">
    <property type="nucleotide sequence ID" value="NZ_JADLQN010000001.1"/>
</dbReference>
<keyword evidence="4" id="KW-1185">Reference proteome</keyword>
<evidence type="ECO:0000313" key="3">
    <source>
        <dbReference type="EMBL" id="MBF6353514.1"/>
    </source>
</evidence>
<gene>
    <name evidence="3" type="ORF">IU449_02945</name>
</gene>
<feature type="compositionally biased region" description="Basic and acidic residues" evidence="2">
    <location>
        <begin position="288"/>
        <end position="299"/>
    </location>
</feature>
<dbReference type="GO" id="GO:0016491">
    <property type="term" value="F:oxidoreductase activity"/>
    <property type="evidence" value="ECO:0007669"/>
    <property type="project" value="UniProtKB-KW"/>
</dbReference>
<keyword evidence="1" id="KW-1003">Cell membrane</keyword>
<reference evidence="3 4" key="1">
    <citation type="submission" date="2020-10" db="EMBL/GenBank/DDBJ databases">
        <title>Identification of Nocardia species via Next-generation sequencing and recognition of intraspecies genetic diversity.</title>
        <authorList>
            <person name="Li P."/>
            <person name="Li P."/>
            <person name="Lu B."/>
        </authorList>
    </citation>
    <scope>NUCLEOTIDE SEQUENCE [LARGE SCALE GENOMIC DNA]</scope>
    <source>
        <strain evidence="3 4">BJ06-0143</strain>
    </source>
</reference>
<sequence length="299" mass="31668">MTTLMAAETLTRTSTGEAVQFWILAPLTVLGALGMVFAAKAVHSAICLAATMIALAIMYIAQDALFLGVVQIVVYTGAVMMLFLFVMMLVGVDSAESLRETIRGQRLAAAVVGVGFGLLLIAGIGIGIRESGVVFPGGGFPGRDVIAELAELIFLRYVWAFELTGALLITATIGAMLLAHRENFGTRRTQREMARDRFRDGVSRATPLPTPGVYARHNAVDVPARLPDGSFEELSVSTILRHRRTRALTEAAVLSVGSGEVFSGEGSARTESPRDGAASGEATSAAPRRPDSADEEGTR</sequence>
<feature type="transmembrane region" description="Helical" evidence="1">
    <location>
        <begin position="20"/>
        <end position="39"/>
    </location>
</feature>
<feature type="region of interest" description="Disordered" evidence="2">
    <location>
        <begin position="260"/>
        <end position="299"/>
    </location>
</feature>
<evidence type="ECO:0000256" key="1">
    <source>
        <dbReference type="RuleBase" id="RU004429"/>
    </source>
</evidence>
<comment type="subcellular location">
    <subcellularLocation>
        <location evidence="1">Cell membrane</location>
        <topology evidence="1">Multi-pass membrane protein</topology>
    </subcellularLocation>
</comment>
<feature type="transmembrane region" description="Helical" evidence="1">
    <location>
        <begin position="157"/>
        <end position="179"/>
    </location>
</feature>
<comment type="similarity">
    <text evidence="1">Belongs to the complex I subunit 6 family.</text>
</comment>
<keyword evidence="1" id="KW-0472">Membrane</keyword>
<dbReference type="InterPro" id="IPR042106">
    <property type="entry name" value="Nuo/plastoQ_OxRdtase_6_NuoJ"/>
</dbReference>
<comment type="caution">
    <text evidence="3">The sequence shown here is derived from an EMBL/GenBank/DDBJ whole genome shotgun (WGS) entry which is preliminary data.</text>
</comment>
<organism evidence="3 4">
    <name type="scientific">Nocardia higoensis</name>
    <dbReference type="NCBI Taxonomy" id="228599"/>
    <lineage>
        <taxon>Bacteria</taxon>
        <taxon>Bacillati</taxon>
        <taxon>Actinomycetota</taxon>
        <taxon>Actinomycetes</taxon>
        <taxon>Mycobacteriales</taxon>
        <taxon>Nocardiaceae</taxon>
        <taxon>Nocardia</taxon>
    </lineage>
</organism>
<evidence type="ECO:0000313" key="4">
    <source>
        <dbReference type="Proteomes" id="UP000707731"/>
    </source>
</evidence>
<dbReference type="InterPro" id="IPR001457">
    <property type="entry name" value="NADH_UbQ/plastoQ_OxRdtase_su6"/>
</dbReference>
<dbReference type="NCBIfam" id="NF005165">
    <property type="entry name" value="PRK06638.1-5"/>
    <property type="match status" value="1"/>
</dbReference>
<dbReference type="Gene3D" id="1.20.120.1200">
    <property type="entry name" value="NADH-ubiquinone/plastoquinone oxidoreductase chain 6, subunit NuoJ"/>
    <property type="match status" value="1"/>
</dbReference>
<name>A0ABS0D4W3_9NOCA</name>
<feature type="transmembrane region" description="Helical" evidence="1">
    <location>
        <begin position="72"/>
        <end position="95"/>
    </location>
</feature>
<keyword evidence="3" id="KW-0560">Oxidoreductase</keyword>
<feature type="transmembrane region" description="Helical" evidence="1">
    <location>
        <begin position="46"/>
        <end position="66"/>
    </location>
</feature>
<comment type="function">
    <text evidence="1">NDH-1 shuttles electrons from NADH, via FMN and iron-sulfur (Fe-S) centers, to quinones in the respiratory chain. Couples the redox reaction to proton translocation (for every two electrons transferred, four hydrogen ions are translocated across the cytoplasmic membrane), and thus conserves the redox energy in a proton gradient.</text>
</comment>
<keyword evidence="1" id="KW-1133">Transmembrane helix</keyword>
<dbReference type="EMBL" id="JADLQN010000001">
    <property type="protein sequence ID" value="MBF6353514.1"/>
    <property type="molecule type" value="Genomic_DNA"/>
</dbReference>
<feature type="transmembrane region" description="Helical" evidence="1">
    <location>
        <begin position="107"/>
        <end position="128"/>
    </location>
</feature>
<evidence type="ECO:0000256" key="2">
    <source>
        <dbReference type="SAM" id="MobiDB-lite"/>
    </source>
</evidence>
<keyword evidence="1" id="KW-0812">Transmembrane</keyword>
<keyword evidence="1" id="KW-0520">NAD</keyword>
<dbReference type="PANTHER" id="PTHR33269">
    <property type="entry name" value="NADH-UBIQUINONE OXIDOREDUCTASE CHAIN 6"/>
    <property type="match status" value="1"/>
</dbReference>
<dbReference type="Proteomes" id="UP000707731">
    <property type="component" value="Unassembled WGS sequence"/>
</dbReference>
<protein>
    <recommendedName>
        <fullName evidence="1">NADH-quinone oxidoreductase subunit J</fullName>
        <ecNumber evidence="1">7.1.1.-</ecNumber>
    </recommendedName>
</protein>
<proteinExistence type="inferred from homology"/>
<accession>A0ABS0D4W3</accession>
<keyword evidence="1" id="KW-0874">Quinone</keyword>
<dbReference type="PANTHER" id="PTHR33269:SF19">
    <property type="entry name" value="NADH-QUINONE OXIDOREDUCTASE SUBUNIT J"/>
    <property type="match status" value="1"/>
</dbReference>
<comment type="catalytic activity">
    <reaction evidence="1">
        <text>a quinone + NADH + 5 H(+)(in) = a quinol + NAD(+) + 4 H(+)(out)</text>
        <dbReference type="Rhea" id="RHEA:57888"/>
        <dbReference type="ChEBI" id="CHEBI:15378"/>
        <dbReference type="ChEBI" id="CHEBI:24646"/>
        <dbReference type="ChEBI" id="CHEBI:57540"/>
        <dbReference type="ChEBI" id="CHEBI:57945"/>
        <dbReference type="ChEBI" id="CHEBI:132124"/>
    </reaction>
</comment>
<dbReference type="Pfam" id="PF00499">
    <property type="entry name" value="Oxidored_q3"/>
    <property type="match status" value="1"/>
</dbReference>
<dbReference type="EC" id="7.1.1.-" evidence="1"/>